<dbReference type="GO" id="GO:0000160">
    <property type="term" value="P:phosphorelay signal transduction system"/>
    <property type="evidence" value="ECO:0007669"/>
    <property type="project" value="UniProtKB-KW"/>
</dbReference>
<keyword evidence="6" id="KW-1133">Transmembrane helix</keyword>
<feature type="transmembrane region" description="Helical" evidence="6">
    <location>
        <begin position="289"/>
        <end position="309"/>
    </location>
</feature>
<dbReference type="AlphaFoldDB" id="A0A7V8JS56"/>
<keyword evidence="4" id="KW-0418">Kinase</keyword>
<feature type="transmembrane region" description="Helical" evidence="6">
    <location>
        <begin position="259"/>
        <end position="282"/>
    </location>
</feature>
<evidence type="ECO:0000259" key="8">
    <source>
        <dbReference type="SMART" id="SM00387"/>
    </source>
</evidence>
<dbReference type="PANTHER" id="PTHR24421:SF10">
    <property type="entry name" value="NITRATE_NITRITE SENSOR PROTEIN NARQ"/>
    <property type="match status" value="1"/>
</dbReference>
<evidence type="ECO:0000313" key="10">
    <source>
        <dbReference type="Proteomes" id="UP000462435"/>
    </source>
</evidence>
<accession>A0A7V8JS56</accession>
<gene>
    <name evidence="9" type="primary">vraS</name>
    <name evidence="9" type="ORF">GAK35_04189</name>
</gene>
<evidence type="ECO:0000256" key="3">
    <source>
        <dbReference type="ARBA" id="ARBA00022679"/>
    </source>
</evidence>
<dbReference type="SMART" id="SM00387">
    <property type="entry name" value="HATPase_c"/>
    <property type="match status" value="1"/>
</dbReference>
<dbReference type="Proteomes" id="UP000462435">
    <property type="component" value="Unassembled WGS sequence"/>
</dbReference>
<feature type="transmembrane region" description="Helical" evidence="6">
    <location>
        <begin position="351"/>
        <end position="368"/>
    </location>
</feature>
<evidence type="ECO:0000256" key="5">
    <source>
        <dbReference type="ARBA" id="ARBA00023012"/>
    </source>
</evidence>
<keyword evidence="6" id="KW-0812">Transmembrane</keyword>
<evidence type="ECO:0000256" key="4">
    <source>
        <dbReference type="ARBA" id="ARBA00022777"/>
    </source>
</evidence>
<dbReference type="SUPFAM" id="SSF55874">
    <property type="entry name" value="ATPase domain of HSP90 chaperone/DNA topoisomerase II/histidine kinase"/>
    <property type="match status" value="1"/>
</dbReference>
<evidence type="ECO:0000256" key="6">
    <source>
        <dbReference type="SAM" id="Phobius"/>
    </source>
</evidence>
<reference evidence="10" key="1">
    <citation type="journal article" date="2020" name="MBio">
        <title>Horizontal gene transfer to a defensive symbiont with a reduced genome amongst a multipartite beetle microbiome.</title>
        <authorList>
            <person name="Waterworth S.C."/>
            <person name="Florez L.V."/>
            <person name="Rees E.R."/>
            <person name="Hertweck C."/>
            <person name="Kaltenpoth M."/>
            <person name="Kwan J.C."/>
        </authorList>
    </citation>
    <scope>NUCLEOTIDE SEQUENCE [LARGE SCALE GENOMIC DNA]</scope>
</reference>
<keyword evidence="6" id="KW-0472">Membrane</keyword>
<feature type="chain" id="PRO_5031088271" description="histidine kinase" evidence="7">
    <location>
        <begin position="29"/>
        <end position="648"/>
    </location>
</feature>
<keyword evidence="7" id="KW-0732">Signal</keyword>
<feature type="domain" description="Histidine kinase/HSP90-like ATPase" evidence="8">
    <location>
        <begin position="541"/>
        <end position="634"/>
    </location>
</feature>
<feature type="signal peptide" evidence="7">
    <location>
        <begin position="1"/>
        <end position="28"/>
    </location>
</feature>
<dbReference type="GO" id="GO:0004673">
    <property type="term" value="F:protein histidine kinase activity"/>
    <property type="evidence" value="ECO:0007669"/>
    <property type="project" value="UniProtKB-EC"/>
</dbReference>
<dbReference type="InterPro" id="IPR003594">
    <property type="entry name" value="HATPase_dom"/>
</dbReference>
<dbReference type="PANTHER" id="PTHR24421">
    <property type="entry name" value="NITRATE/NITRITE SENSOR PROTEIN NARX-RELATED"/>
    <property type="match status" value="1"/>
</dbReference>
<evidence type="ECO:0000256" key="7">
    <source>
        <dbReference type="SAM" id="SignalP"/>
    </source>
</evidence>
<protein>
    <recommendedName>
        <fullName evidence="2">histidine kinase</fullName>
        <ecNumber evidence="2">2.7.13.3</ecNumber>
    </recommendedName>
</protein>
<dbReference type="CDD" id="cd16917">
    <property type="entry name" value="HATPase_UhpB-NarQ-NarX-like"/>
    <property type="match status" value="1"/>
</dbReference>
<dbReference type="EMBL" id="WNDX01000218">
    <property type="protein sequence ID" value="KAF1035550.1"/>
    <property type="molecule type" value="Genomic_DNA"/>
</dbReference>
<dbReference type="Pfam" id="PF02518">
    <property type="entry name" value="HATPase_c"/>
    <property type="match status" value="1"/>
</dbReference>
<dbReference type="InterPro" id="IPR036890">
    <property type="entry name" value="HATPase_C_sf"/>
</dbReference>
<feature type="transmembrane region" description="Helical" evidence="6">
    <location>
        <begin position="228"/>
        <end position="247"/>
    </location>
</feature>
<organism evidence="9 10">
    <name type="scientific">Herbaspirillum frisingense</name>
    <dbReference type="NCBI Taxonomy" id="92645"/>
    <lineage>
        <taxon>Bacteria</taxon>
        <taxon>Pseudomonadati</taxon>
        <taxon>Pseudomonadota</taxon>
        <taxon>Betaproteobacteria</taxon>
        <taxon>Burkholderiales</taxon>
        <taxon>Oxalobacteraceae</taxon>
        <taxon>Herbaspirillum</taxon>
    </lineage>
</organism>
<dbReference type="EC" id="2.7.13.3" evidence="2"/>
<feature type="transmembrane region" description="Helical" evidence="6">
    <location>
        <begin position="321"/>
        <end position="339"/>
    </location>
</feature>
<evidence type="ECO:0000256" key="1">
    <source>
        <dbReference type="ARBA" id="ARBA00000085"/>
    </source>
</evidence>
<keyword evidence="3" id="KW-0808">Transferase</keyword>
<feature type="transmembrane region" description="Helical" evidence="6">
    <location>
        <begin position="199"/>
        <end position="221"/>
    </location>
</feature>
<name>A0A7V8JS56_9BURK</name>
<dbReference type="InterPro" id="IPR050482">
    <property type="entry name" value="Sensor_HK_TwoCompSys"/>
</dbReference>
<comment type="catalytic activity">
    <reaction evidence="1">
        <text>ATP + protein L-histidine = ADP + protein N-phospho-L-histidine.</text>
        <dbReference type="EC" id="2.7.13.3"/>
    </reaction>
</comment>
<evidence type="ECO:0000313" key="9">
    <source>
        <dbReference type="EMBL" id="KAF1035550.1"/>
    </source>
</evidence>
<sequence length="648" mass="72727">MLRAAAMRLALFLLVCLSCLSCPTTAHAAGIIHLERAEMMVSAPAQYTPPVSTQDAAALPGPWQEVALPHKFGKDSPERSGAGKPGAMATTWYRVSLEGMALPAGPVSLHLLRWQAAGQLAVYGDGHLLYRSQGTPSWNHFRHPALDIVLRQTAEAPLPRTLLLRLDTFPCAGAAITSMYVGSSHDIYTRYAVREWLEYQLPFMMSAAFLAVGLFSFGVWVVRRREPIYLLVFVIAVCTVVRRWHFYAGLEQLAISDQWFGWLTYNALNWQIVALQYFACLLHGRDHRWFNRATLFCATVLTLATLPMSSMQPGLVLVKPLLYVVPILLGIVMTARNMWDGWRSRSYEARLLGCWMMVSLAFGIYDWFKVSNQFNIEGFYLTPYAAMVMFVVITYILFRRYVNAVVETERSKEYLEVRLREREQELAESYEKLRDVEKSRTLSMERQRMMQDMHDVLGLSLIGALRMVERGKLDEREVAGILSACIDDLKLAIDSLEPVDADLLLLLATLRFRLGPRLEAAGIRLIWKVESVPPLAWLDPRHALHILRILQEAFANIIKHTSATEIAVSTAAAGDSVCVAIEDNGPGFSLEQGLAQGGKGLRNQMRRAEAIEARIVWESRAQGARMILHLPLTQQQALPAVVRESAAG</sequence>
<feature type="transmembrane region" description="Helical" evidence="6">
    <location>
        <begin position="380"/>
        <end position="398"/>
    </location>
</feature>
<evidence type="ECO:0000256" key="2">
    <source>
        <dbReference type="ARBA" id="ARBA00012438"/>
    </source>
</evidence>
<dbReference type="Gene3D" id="3.30.565.10">
    <property type="entry name" value="Histidine kinase-like ATPase, C-terminal domain"/>
    <property type="match status" value="1"/>
</dbReference>
<keyword evidence="5" id="KW-0902">Two-component regulatory system</keyword>
<comment type="caution">
    <text evidence="9">The sequence shown here is derived from an EMBL/GenBank/DDBJ whole genome shotgun (WGS) entry which is preliminary data.</text>
</comment>
<proteinExistence type="predicted"/>